<feature type="compositionally biased region" description="Basic and acidic residues" evidence="2">
    <location>
        <begin position="377"/>
        <end position="393"/>
    </location>
</feature>
<feature type="compositionally biased region" description="Polar residues" evidence="2">
    <location>
        <begin position="458"/>
        <end position="472"/>
    </location>
</feature>
<gene>
    <name evidence="4" type="ORF">RchiOBHm_Chr2g0162021</name>
</gene>
<name>A0A2P6S2W8_ROSCH</name>
<evidence type="ECO:0000313" key="4">
    <source>
        <dbReference type="EMBL" id="PRQ53033.1"/>
    </source>
</evidence>
<dbReference type="OMA" id="TEVAYEQ"/>
<feature type="region of interest" description="Disordered" evidence="2">
    <location>
        <begin position="176"/>
        <end position="230"/>
    </location>
</feature>
<keyword evidence="1" id="KW-0175">Coiled coil</keyword>
<protein>
    <recommendedName>
        <fullName evidence="6">Micronuclear linker histone polyprotein</fullName>
    </recommendedName>
</protein>
<dbReference type="AlphaFoldDB" id="A0A2P6S2W8"/>
<keyword evidence="3" id="KW-0812">Transmembrane</keyword>
<feature type="compositionally biased region" description="Basic and acidic residues" evidence="2">
    <location>
        <begin position="267"/>
        <end position="290"/>
    </location>
</feature>
<evidence type="ECO:0000256" key="3">
    <source>
        <dbReference type="SAM" id="Phobius"/>
    </source>
</evidence>
<feature type="region of interest" description="Disordered" evidence="2">
    <location>
        <begin position="243"/>
        <end position="516"/>
    </location>
</feature>
<evidence type="ECO:0000313" key="5">
    <source>
        <dbReference type="Proteomes" id="UP000238479"/>
    </source>
</evidence>
<dbReference type="PANTHER" id="PTHR36143:SF4">
    <property type="entry name" value="OS08G0177500 PROTEIN"/>
    <property type="match status" value="1"/>
</dbReference>
<keyword evidence="5" id="KW-1185">Reference proteome</keyword>
<dbReference type="EMBL" id="PDCK01000040">
    <property type="protein sequence ID" value="PRQ53033.1"/>
    <property type="molecule type" value="Genomic_DNA"/>
</dbReference>
<proteinExistence type="predicted"/>
<sequence length="516" mass="58071">MGGPFNHNKGGNSSNSNSNRGRPYGLMLVLVFGAALVGVMVLHKLRERRIFNLVIKEKDTELVSLHLALQKERDYSREVKMKHEDLKAKMYSIRTQKMRLERTVVEMKSTIGSLKEELRTMEAAFEEKQNETKMPLRGNGDQSDNPRVMKLVESLKQKEAEIEDLKHRLEYKVWSVSTDDPSNPTRNLTMSRRRDEADQVSSEDGNGSKSMNFKQGETTKEVEGQVGKAEGETYRMEMMAKKSEKMGNSQEVNLKGGNGGGNTTDEGQAKKSRDFKDVDHKAIDGQEIKGRPNGNLEEIENSELGDGQKFHVKTERGMKLEMQDEGSENKGRSRVGGKQGYNSGIKGKKWRSVAKNWRMEKKGNSRNNGVASMGGRRFFEDDRYKGRAEEVSSNRRLSSNDRTMQARESADSSDAEDLKNKLTHVDSTEGNGSVNGIASNDIKQKQEFEKSEDHEAISIQQNLNNKDISNLEDSIDVDTQDFPGDLEVADAEEHERDVPEDGFFGESGSNVEDKRV</sequence>
<feature type="compositionally biased region" description="Polar residues" evidence="2">
    <location>
        <begin position="428"/>
        <end position="438"/>
    </location>
</feature>
<feature type="compositionally biased region" description="Basic and acidic residues" evidence="2">
    <location>
        <begin position="404"/>
        <end position="427"/>
    </location>
</feature>
<keyword evidence="3" id="KW-1133">Transmembrane helix</keyword>
<evidence type="ECO:0000256" key="1">
    <source>
        <dbReference type="SAM" id="Coils"/>
    </source>
</evidence>
<feature type="compositionally biased region" description="Polar residues" evidence="2">
    <location>
        <begin position="176"/>
        <end position="190"/>
    </location>
</feature>
<feature type="compositionally biased region" description="Basic and acidic residues" evidence="2">
    <location>
        <begin position="442"/>
        <end position="456"/>
    </location>
</feature>
<feature type="coiled-coil region" evidence="1">
    <location>
        <begin position="97"/>
        <end position="172"/>
    </location>
</feature>
<feature type="compositionally biased region" description="Basic and acidic residues" evidence="2">
    <location>
        <begin position="306"/>
        <end position="331"/>
    </location>
</feature>
<feature type="transmembrane region" description="Helical" evidence="3">
    <location>
        <begin position="24"/>
        <end position="42"/>
    </location>
</feature>
<organism evidence="4 5">
    <name type="scientific">Rosa chinensis</name>
    <name type="common">China rose</name>
    <dbReference type="NCBI Taxonomy" id="74649"/>
    <lineage>
        <taxon>Eukaryota</taxon>
        <taxon>Viridiplantae</taxon>
        <taxon>Streptophyta</taxon>
        <taxon>Embryophyta</taxon>
        <taxon>Tracheophyta</taxon>
        <taxon>Spermatophyta</taxon>
        <taxon>Magnoliopsida</taxon>
        <taxon>eudicotyledons</taxon>
        <taxon>Gunneridae</taxon>
        <taxon>Pentapetalae</taxon>
        <taxon>rosids</taxon>
        <taxon>fabids</taxon>
        <taxon>Rosales</taxon>
        <taxon>Rosaceae</taxon>
        <taxon>Rosoideae</taxon>
        <taxon>Rosoideae incertae sedis</taxon>
        <taxon>Rosa</taxon>
    </lineage>
</organism>
<evidence type="ECO:0000256" key="2">
    <source>
        <dbReference type="SAM" id="MobiDB-lite"/>
    </source>
</evidence>
<dbReference type="PANTHER" id="PTHR36143">
    <property type="entry name" value="OS08G0177500 PROTEIN"/>
    <property type="match status" value="1"/>
</dbReference>
<dbReference type="Proteomes" id="UP000238479">
    <property type="component" value="Chromosome 2"/>
</dbReference>
<dbReference type="Gramene" id="PRQ53033">
    <property type="protein sequence ID" value="PRQ53033"/>
    <property type="gene ID" value="RchiOBHm_Chr2g0162021"/>
</dbReference>
<keyword evidence="3" id="KW-0472">Membrane</keyword>
<accession>A0A2P6S2W8</accession>
<evidence type="ECO:0008006" key="6">
    <source>
        <dbReference type="Google" id="ProtNLM"/>
    </source>
</evidence>
<feature type="compositionally biased region" description="Polar residues" evidence="2">
    <location>
        <begin position="199"/>
        <end position="216"/>
    </location>
</feature>
<feature type="compositionally biased region" description="Polar residues" evidence="2">
    <location>
        <begin position="394"/>
        <end position="403"/>
    </location>
</feature>
<feature type="compositionally biased region" description="Basic and acidic residues" evidence="2">
    <location>
        <begin position="217"/>
        <end position="230"/>
    </location>
</feature>
<comment type="caution">
    <text evidence="4">The sequence shown here is derived from an EMBL/GenBank/DDBJ whole genome shotgun (WGS) entry which is preliminary data.</text>
</comment>
<reference evidence="4 5" key="1">
    <citation type="journal article" date="2018" name="Nat. Genet.">
        <title>The Rosa genome provides new insights in the design of modern roses.</title>
        <authorList>
            <person name="Bendahmane M."/>
        </authorList>
    </citation>
    <scope>NUCLEOTIDE SEQUENCE [LARGE SCALE GENOMIC DNA]</scope>
    <source>
        <strain evidence="5">cv. Old Blush</strain>
    </source>
</reference>